<dbReference type="EMBL" id="AY835431">
    <property type="protein sequence ID" value="AAV80697.1"/>
    <property type="molecule type" value="Genomic_DNA"/>
</dbReference>
<dbReference type="SUPFAM" id="SSF55608">
    <property type="entry name" value="Homing endonucleases"/>
    <property type="match status" value="2"/>
</dbReference>
<geneLocation type="chloroplast" evidence="2"/>
<dbReference type="GO" id="GO:0005739">
    <property type="term" value="C:mitochondrion"/>
    <property type="evidence" value="ECO:0007669"/>
    <property type="project" value="UniProtKB-ARBA"/>
</dbReference>
<evidence type="ECO:0000259" key="1">
    <source>
        <dbReference type="Pfam" id="PF00961"/>
    </source>
</evidence>
<dbReference type="InterPro" id="IPR051289">
    <property type="entry name" value="LAGLIDADG_Endonuclease"/>
</dbReference>
<keyword evidence="2" id="KW-0150">Chloroplast</keyword>
<evidence type="ECO:0000313" key="2">
    <source>
        <dbReference type="EMBL" id="AAV80697.1"/>
    </source>
</evidence>
<dbReference type="Pfam" id="PF00961">
    <property type="entry name" value="LAGLIDADG_1"/>
    <property type="match status" value="2"/>
</dbReference>
<keyword evidence="2" id="KW-0378">Hydrolase</keyword>
<protein>
    <submittedName>
        <fullName evidence="2">Putative site-specific DNA endonuclease</fullName>
    </submittedName>
</protein>
<reference evidence="2" key="3">
    <citation type="journal article" date="2005" name="Mol. Biol. Evol.">
        <title>The chloroplast genome sequence of the green alga Pseudendoclonium akinetum (Ulvophyceae) reveals unusual structural features and new insights into the branching order of chlorophyte lineages.</title>
        <authorList>
            <person name="Pombert J.F."/>
            <person name="Otis C."/>
            <person name="Lemieux C."/>
            <person name="Turmel M."/>
        </authorList>
    </citation>
    <scope>NUCLEOTIDE SEQUENCE</scope>
    <source>
        <strain evidence="2">UTEX 1912</strain>
    </source>
</reference>
<keyword evidence="2" id="KW-0934">Plastid</keyword>
<feature type="domain" description="Homing endonuclease LAGLIDADG" evidence="1">
    <location>
        <begin position="175"/>
        <end position="277"/>
    </location>
</feature>
<dbReference type="GO" id="GO:0004519">
    <property type="term" value="F:endonuclease activity"/>
    <property type="evidence" value="ECO:0007669"/>
    <property type="project" value="UniProtKB-KW"/>
</dbReference>
<proteinExistence type="predicted"/>
<reference evidence="2" key="1">
    <citation type="journal article" date="2001" name="Nucleic Acids Res.">
        <title>Rapid evolution of the DNA-binding site in LAGLIDADG homing endonucleases.</title>
        <authorList>
            <person name="Lucas P."/>
            <person name="Otis C."/>
            <person name="Mercier J.P."/>
            <person name="Turmel M."/>
            <person name="Lemieux C."/>
        </authorList>
    </citation>
    <scope>NUCLEOTIDE SEQUENCE</scope>
    <source>
        <strain evidence="2">UTEX 1912</strain>
    </source>
</reference>
<sequence>MCCKINQPPPLDSSETTCKAPFYKKSNFDFSLYFQTFQPQHIKTQNAKFLEWFIGFTEGDDCFQIFSNRCSFIINQKDIALLHKIRTLLGFGEVMIYIQKGQKYGRYSVQSQKGCLRLAILFNGNLVLEKTNLRFHKWVKFMKTSPHFHVSYPTDKQIQIQSHNIAEVGLNNSWLSGFIDAEGCFYARIRKRSRMKTGLQLIRKFSLNQKGELDTLTKINLVLKNTGRVQTITNLKNLDSIYYKIEIHRIESTQILLDYLDNYPCLGQKRLLIQIYRQLNNSVKRKEHLTKDGLKKIQRFCNRCKKLNNVYFCPLLLPEVCEFTNKLRSYSKARVGRCSRRIIQNQP</sequence>
<dbReference type="RefSeq" id="YP_636275.1">
    <property type="nucleotide sequence ID" value="NC_008114.1"/>
</dbReference>
<dbReference type="GeneID" id="4108736"/>
<dbReference type="AlphaFoldDB" id="Q3ZIZ2"/>
<organism evidence="2">
    <name type="scientific">Tupiella akineta</name>
    <name type="common">Green alga</name>
    <name type="synonym">Pseudendoclonium akinetum</name>
    <dbReference type="NCBI Taxonomy" id="160070"/>
    <lineage>
        <taxon>Eukaryota</taxon>
        <taxon>Viridiplantae</taxon>
        <taxon>Chlorophyta</taxon>
        <taxon>core chlorophytes</taxon>
        <taxon>Ulvophyceae</taxon>
        <taxon>OUU clade</taxon>
        <taxon>Ulotrichales</taxon>
        <taxon>Tupiellaceae</taxon>
        <taxon>Tupiella</taxon>
    </lineage>
</organism>
<dbReference type="PANTHER" id="PTHR36181">
    <property type="entry name" value="INTRON-ENCODED ENDONUCLEASE AI3-RELATED"/>
    <property type="match status" value="1"/>
</dbReference>
<dbReference type="InterPro" id="IPR027434">
    <property type="entry name" value="Homing_endonucl"/>
</dbReference>
<gene>
    <name evidence="2" type="primary">orf347</name>
</gene>
<dbReference type="Gene3D" id="3.10.28.10">
    <property type="entry name" value="Homing endonucleases"/>
    <property type="match status" value="2"/>
</dbReference>
<feature type="domain" description="Homing endonuclease LAGLIDADG" evidence="1">
    <location>
        <begin position="54"/>
        <end position="141"/>
    </location>
</feature>
<keyword evidence="2" id="KW-0540">Nuclease</keyword>
<name>Q3ZIZ2_TUPAK</name>
<dbReference type="InterPro" id="IPR004860">
    <property type="entry name" value="LAGLIDADG_dom"/>
</dbReference>
<accession>Q3ZIZ2</accession>
<reference evidence="2" key="2">
    <citation type="submission" date="2004-11" db="EMBL/GenBank/DDBJ databases">
        <authorList>
            <person name="Pombert J.-F."/>
            <person name="Otis C."/>
            <person name="Lemieux C."/>
            <person name="Turmel M."/>
        </authorList>
    </citation>
    <scope>NUCLEOTIDE SEQUENCE</scope>
    <source>
        <strain evidence="2">UTEX 1912</strain>
    </source>
</reference>
<reference evidence="2" key="4">
    <citation type="journal article" date="2006" name="BMC Biol.">
        <title>The complete chloroplast DNA sequence of the green alga Oltmannsiellopsis viridis reveals a distinctive quadripartite architecture in the chloroplast genome of early diverging ulvophytes.</title>
        <authorList>
            <person name="Pombert J.F."/>
            <person name="Lemieux C."/>
            <person name="Turmel M."/>
        </authorList>
    </citation>
    <scope>NUCLEOTIDE SEQUENCE</scope>
    <source>
        <strain evidence="2">UTEX 1912</strain>
    </source>
</reference>
<dbReference type="PANTHER" id="PTHR36181:SF2">
    <property type="entry name" value="INTRON-ENCODED ENDONUCLEASE AI3-RELATED"/>
    <property type="match status" value="1"/>
</dbReference>
<keyword evidence="2" id="KW-0255">Endonuclease</keyword>